<dbReference type="SUPFAM" id="SSF51261">
    <property type="entry name" value="Duplicated hybrid motif"/>
    <property type="match status" value="1"/>
</dbReference>
<dbReference type="PANTHER" id="PTHR21666">
    <property type="entry name" value="PEPTIDASE-RELATED"/>
    <property type="match status" value="1"/>
</dbReference>
<feature type="signal peptide" evidence="3">
    <location>
        <begin position="1"/>
        <end position="19"/>
    </location>
</feature>
<protein>
    <submittedName>
        <fullName evidence="5">Septal ring factor EnvC, activator of murein hydrolases AmiA and AmiB</fullName>
    </submittedName>
</protein>
<name>A0A1M6AQ89_9FLAO</name>
<dbReference type="Proteomes" id="UP000184488">
    <property type="component" value="Unassembled WGS sequence"/>
</dbReference>
<dbReference type="Gene3D" id="2.70.70.10">
    <property type="entry name" value="Glucose Permease (Domain IIA)"/>
    <property type="match status" value="1"/>
</dbReference>
<dbReference type="PANTHER" id="PTHR21666:SF289">
    <property type="entry name" value="L-ALA--D-GLU ENDOPEPTIDASE"/>
    <property type="match status" value="1"/>
</dbReference>
<keyword evidence="6" id="KW-1185">Reference proteome</keyword>
<dbReference type="Pfam" id="PF01551">
    <property type="entry name" value="Peptidase_M23"/>
    <property type="match status" value="1"/>
</dbReference>
<dbReference type="AlphaFoldDB" id="A0A1M6AQ89"/>
<dbReference type="GO" id="GO:0004222">
    <property type="term" value="F:metalloendopeptidase activity"/>
    <property type="evidence" value="ECO:0007669"/>
    <property type="project" value="TreeGrafter"/>
</dbReference>
<gene>
    <name evidence="5" type="ORF">SAMN05444363_0343</name>
</gene>
<evidence type="ECO:0000259" key="4">
    <source>
        <dbReference type="Pfam" id="PF01551"/>
    </source>
</evidence>
<feature type="domain" description="M23ase beta-sheet core" evidence="4">
    <location>
        <begin position="306"/>
        <end position="397"/>
    </location>
</feature>
<keyword evidence="5" id="KW-0378">Hydrolase</keyword>
<dbReference type="InterPro" id="IPR050570">
    <property type="entry name" value="Cell_wall_metabolism_enzyme"/>
</dbReference>
<organism evidence="5 6">
    <name type="scientific">Flavobacterium terrae</name>
    <dbReference type="NCBI Taxonomy" id="415425"/>
    <lineage>
        <taxon>Bacteria</taxon>
        <taxon>Pseudomonadati</taxon>
        <taxon>Bacteroidota</taxon>
        <taxon>Flavobacteriia</taxon>
        <taxon>Flavobacteriales</taxon>
        <taxon>Flavobacteriaceae</taxon>
        <taxon>Flavobacterium</taxon>
    </lineage>
</organism>
<sequence length="404" mass="46616">MFKYILSFLVLFSTLTVFSQEEDRQRKLEQQKAKLLDEIREQEQLLKTQKKKEKSVVSVVVQQTAKINLQQKLINVTEKQKKVLGNSMYINQIKVNGLKKDLAVLKEDYAEMIVKSYKSRSEQSKAMFLLSSENFLQAYKRAQYMKQYSNYRRMQGEEIKTKTEELEQYNNKLSVQRKEKEKLIAESEKEKQELEKEKQEQQRLLNSIKKDKTKIIAEIKKKQRESRAIEKQIERLIRDAIAAANKKAGNTTNTTTFVLTPEAKELANDFRSNKGRLPWPVEKGLLTKKFGRQPHPLEPSIMIESSGVEISSEKGAKARAVFNGEVSEVQMAANGTATIVVRHGDFITTYSNLGKVYVGKGDKVSTKQSIGELHFNTFTEKAILKFLIYQNTTKLNPQTWIINM</sequence>
<dbReference type="RefSeq" id="WP_073307984.1">
    <property type="nucleotide sequence ID" value="NZ_FQZI01000001.1"/>
</dbReference>
<dbReference type="InterPro" id="IPR011055">
    <property type="entry name" value="Dup_hybrid_motif"/>
</dbReference>
<dbReference type="InterPro" id="IPR016047">
    <property type="entry name" value="M23ase_b-sheet_dom"/>
</dbReference>
<evidence type="ECO:0000313" key="5">
    <source>
        <dbReference type="EMBL" id="SHI38646.1"/>
    </source>
</evidence>
<evidence type="ECO:0000256" key="1">
    <source>
        <dbReference type="ARBA" id="ARBA00022729"/>
    </source>
</evidence>
<dbReference type="CDD" id="cd12797">
    <property type="entry name" value="M23_peptidase"/>
    <property type="match status" value="1"/>
</dbReference>
<keyword evidence="2" id="KW-0175">Coiled coil</keyword>
<dbReference type="STRING" id="415425.SAMN05444363_0343"/>
<feature type="coiled-coil region" evidence="2">
    <location>
        <begin position="18"/>
        <end position="52"/>
    </location>
</feature>
<dbReference type="Gene3D" id="6.10.250.3150">
    <property type="match status" value="1"/>
</dbReference>
<proteinExistence type="predicted"/>
<evidence type="ECO:0000256" key="2">
    <source>
        <dbReference type="SAM" id="Coils"/>
    </source>
</evidence>
<feature type="coiled-coil region" evidence="2">
    <location>
        <begin position="152"/>
        <end position="239"/>
    </location>
</feature>
<dbReference type="OrthoDB" id="9815884at2"/>
<feature type="chain" id="PRO_5012364348" evidence="3">
    <location>
        <begin position="20"/>
        <end position="404"/>
    </location>
</feature>
<evidence type="ECO:0000313" key="6">
    <source>
        <dbReference type="Proteomes" id="UP000184488"/>
    </source>
</evidence>
<evidence type="ECO:0000256" key="3">
    <source>
        <dbReference type="SAM" id="SignalP"/>
    </source>
</evidence>
<dbReference type="EMBL" id="FQZI01000001">
    <property type="protein sequence ID" value="SHI38646.1"/>
    <property type="molecule type" value="Genomic_DNA"/>
</dbReference>
<keyword evidence="1 3" id="KW-0732">Signal</keyword>
<accession>A0A1M6AQ89</accession>
<reference evidence="6" key="1">
    <citation type="submission" date="2016-11" db="EMBL/GenBank/DDBJ databases">
        <authorList>
            <person name="Varghese N."/>
            <person name="Submissions S."/>
        </authorList>
    </citation>
    <scope>NUCLEOTIDE SEQUENCE [LARGE SCALE GENOMIC DNA]</scope>
    <source>
        <strain evidence="6">DSM 18829</strain>
    </source>
</reference>